<dbReference type="RefSeq" id="WP_219057788.1">
    <property type="nucleotide sequence ID" value="NZ_JAHBBH010000003.1"/>
</dbReference>
<accession>A0ABS6WCC1</accession>
<dbReference type="Proteomes" id="UP000700815">
    <property type="component" value="Unassembled WGS sequence"/>
</dbReference>
<keyword evidence="2" id="KW-1185">Reference proteome</keyword>
<gene>
    <name evidence="1" type="ORF">KIH79_01620</name>
</gene>
<sequence length="51" mass="5920">MTDATTEPARTDELTQRFPELAELDRMDDDQRIAAFRSALDRLAHELDESR</sequence>
<proteinExistence type="predicted"/>
<evidence type="ECO:0000313" key="2">
    <source>
        <dbReference type="Proteomes" id="UP000700815"/>
    </source>
</evidence>
<organism evidence="1 2">
    <name type="scientific">Bifidobacterium miconis</name>
    <dbReference type="NCBI Taxonomy" id="2834435"/>
    <lineage>
        <taxon>Bacteria</taxon>
        <taxon>Bacillati</taxon>
        <taxon>Actinomycetota</taxon>
        <taxon>Actinomycetes</taxon>
        <taxon>Bifidobacteriales</taxon>
        <taxon>Bifidobacteriaceae</taxon>
        <taxon>Bifidobacterium</taxon>
    </lineage>
</organism>
<reference evidence="1 2" key="1">
    <citation type="submission" date="2021-05" db="EMBL/GenBank/DDBJ databases">
        <title>Phylogenetic classification of ten novel species belonging to the genus Bifidobacterium comprising B. colchicus sp. nov., B. abeli sp. nov., B. bicoloris sp. nov., B. guerezis sp. nov., B. rosaliae sp. nov., B. santillanensis sp. nov., B. argentati sp. nov., B. amazzoni sp. nov., B. pluviali sp. nov., and B. pinnaculum sp. nov.</title>
        <authorList>
            <person name="Lugli G.A."/>
            <person name="Ruiz Garcia L."/>
            <person name="Margolles A."/>
            <person name="Ventura M."/>
        </authorList>
    </citation>
    <scope>NUCLEOTIDE SEQUENCE [LARGE SCALE GENOMIC DNA]</scope>
    <source>
        <strain evidence="1 2">82T10</strain>
    </source>
</reference>
<name>A0ABS6WCC1_9BIFI</name>
<dbReference type="EMBL" id="JAHBBH010000003">
    <property type="protein sequence ID" value="MBW3091670.1"/>
    <property type="molecule type" value="Genomic_DNA"/>
</dbReference>
<protein>
    <submittedName>
        <fullName evidence="1">Uncharacterized protein</fullName>
    </submittedName>
</protein>
<comment type="caution">
    <text evidence="1">The sequence shown here is derived from an EMBL/GenBank/DDBJ whole genome shotgun (WGS) entry which is preliminary data.</text>
</comment>
<evidence type="ECO:0000313" key="1">
    <source>
        <dbReference type="EMBL" id="MBW3091670.1"/>
    </source>
</evidence>